<name>A0A1I0TET2_9BACL</name>
<dbReference type="Proteomes" id="UP000198650">
    <property type="component" value="Unassembled WGS sequence"/>
</dbReference>
<sequence>MWMQHYDPFHNAYLSAFVAALPIILFLLCLTLFKMKGVKAAFE</sequence>
<dbReference type="STRING" id="186116.SAMN05192569_10256"/>
<keyword evidence="1" id="KW-0472">Membrane</keyword>
<evidence type="ECO:0000313" key="3">
    <source>
        <dbReference type="Proteomes" id="UP000198650"/>
    </source>
</evidence>
<feature type="transmembrane region" description="Helical" evidence="1">
    <location>
        <begin position="12"/>
        <end position="33"/>
    </location>
</feature>
<proteinExistence type="predicted"/>
<keyword evidence="3" id="KW-1185">Reference proteome</keyword>
<reference evidence="3" key="1">
    <citation type="submission" date="2016-10" db="EMBL/GenBank/DDBJ databases">
        <authorList>
            <person name="Varghese N."/>
            <person name="Submissions S."/>
        </authorList>
    </citation>
    <scope>NUCLEOTIDE SEQUENCE [LARGE SCALE GENOMIC DNA]</scope>
    <source>
        <strain evidence="3">M1</strain>
    </source>
</reference>
<accession>A0A1I0TET2</accession>
<dbReference type="EMBL" id="FOJS01000025">
    <property type="protein sequence ID" value="SFA50260.1"/>
    <property type="molecule type" value="Genomic_DNA"/>
</dbReference>
<protein>
    <submittedName>
        <fullName evidence="2">Lactate permease</fullName>
    </submittedName>
</protein>
<dbReference type="AlphaFoldDB" id="A0A1I0TET2"/>
<keyword evidence="1" id="KW-0812">Transmembrane</keyword>
<evidence type="ECO:0000256" key="1">
    <source>
        <dbReference type="SAM" id="Phobius"/>
    </source>
</evidence>
<evidence type="ECO:0000313" key="2">
    <source>
        <dbReference type="EMBL" id="SFA50260.1"/>
    </source>
</evidence>
<gene>
    <name evidence="2" type="ORF">SAMN05192569_10256</name>
</gene>
<organism evidence="2 3">
    <name type="scientific">Parageobacillus thermantarcticus</name>
    <dbReference type="NCBI Taxonomy" id="186116"/>
    <lineage>
        <taxon>Bacteria</taxon>
        <taxon>Bacillati</taxon>
        <taxon>Bacillota</taxon>
        <taxon>Bacilli</taxon>
        <taxon>Bacillales</taxon>
        <taxon>Anoxybacillaceae</taxon>
        <taxon>Parageobacillus</taxon>
    </lineage>
</organism>
<keyword evidence="1" id="KW-1133">Transmembrane helix</keyword>